<evidence type="ECO:0000313" key="3">
    <source>
        <dbReference type="Proteomes" id="UP001599542"/>
    </source>
</evidence>
<feature type="region of interest" description="Disordered" evidence="1">
    <location>
        <begin position="146"/>
        <end position="193"/>
    </location>
</feature>
<evidence type="ECO:0000256" key="1">
    <source>
        <dbReference type="SAM" id="MobiDB-lite"/>
    </source>
</evidence>
<dbReference type="Proteomes" id="UP001599542">
    <property type="component" value="Unassembled WGS sequence"/>
</dbReference>
<feature type="compositionally biased region" description="Gly residues" evidence="1">
    <location>
        <begin position="147"/>
        <end position="159"/>
    </location>
</feature>
<evidence type="ECO:0000313" key="2">
    <source>
        <dbReference type="EMBL" id="MFE1353501.1"/>
    </source>
</evidence>
<proteinExistence type="predicted"/>
<keyword evidence="3" id="KW-1185">Reference proteome</keyword>
<reference evidence="2 3" key="1">
    <citation type="submission" date="2024-09" db="EMBL/GenBank/DDBJ databases">
        <title>The Natural Products Discovery Center: Release of the First 8490 Sequenced Strains for Exploring Actinobacteria Biosynthetic Diversity.</title>
        <authorList>
            <person name="Kalkreuter E."/>
            <person name="Kautsar S.A."/>
            <person name="Yang D."/>
            <person name="Bader C.D."/>
            <person name="Teijaro C.N."/>
            <person name="Fluegel L."/>
            <person name="Davis C.M."/>
            <person name="Simpson J.R."/>
            <person name="Lauterbach L."/>
            <person name="Steele A.D."/>
            <person name="Gui C."/>
            <person name="Meng S."/>
            <person name="Li G."/>
            <person name="Viehrig K."/>
            <person name="Ye F."/>
            <person name="Su P."/>
            <person name="Kiefer A.F."/>
            <person name="Nichols A."/>
            <person name="Cepeda A.J."/>
            <person name="Yan W."/>
            <person name="Fan B."/>
            <person name="Jiang Y."/>
            <person name="Adhikari A."/>
            <person name="Zheng C.-J."/>
            <person name="Schuster L."/>
            <person name="Cowan T.M."/>
            <person name="Smanski M.J."/>
            <person name="Chevrette M.G."/>
            <person name="De Carvalho L.P.S."/>
            <person name="Shen B."/>
        </authorList>
    </citation>
    <scope>NUCLEOTIDE SEQUENCE [LARGE SCALE GENOMIC DNA]</scope>
    <source>
        <strain evidence="2 3">NPDC058753</strain>
    </source>
</reference>
<comment type="caution">
    <text evidence="2">The sequence shown here is derived from an EMBL/GenBank/DDBJ whole genome shotgun (WGS) entry which is preliminary data.</text>
</comment>
<dbReference type="InterPro" id="IPR046036">
    <property type="entry name" value="DUF5994"/>
</dbReference>
<dbReference type="EMBL" id="JBHYPX010000029">
    <property type="protein sequence ID" value="MFE1353501.1"/>
    <property type="molecule type" value="Genomic_DNA"/>
</dbReference>
<sequence>MTTTFDRAAAAPAALESVPRLSLTPGGVRPGRLDGAWWPRSRDLLLELPSLAAELDARWGRVTRITVNPAQWPVVPRRVPVTGHTVHVGWYTTEQDEHMIMVCSYAPRRLDLLVVPPGTDSADAARLMAEAADPANTRTASELLAAGGVGGGARPGPGSGFLPSSVAPPGGTGAADRRADTARSRAASWPASA</sequence>
<dbReference type="Pfam" id="PF19457">
    <property type="entry name" value="DUF5994"/>
    <property type="match status" value="1"/>
</dbReference>
<dbReference type="RefSeq" id="WP_380327410.1">
    <property type="nucleotide sequence ID" value="NZ_JBHYPW010000039.1"/>
</dbReference>
<organism evidence="2 3">
    <name type="scientific">Kitasatospora phosalacinea</name>
    <dbReference type="NCBI Taxonomy" id="2065"/>
    <lineage>
        <taxon>Bacteria</taxon>
        <taxon>Bacillati</taxon>
        <taxon>Actinomycetota</taxon>
        <taxon>Actinomycetes</taxon>
        <taxon>Kitasatosporales</taxon>
        <taxon>Streptomycetaceae</taxon>
        <taxon>Kitasatospora</taxon>
    </lineage>
</organism>
<feature type="compositionally biased region" description="Low complexity" evidence="1">
    <location>
        <begin position="184"/>
        <end position="193"/>
    </location>
</feature>
<name>A0ABW6GL85_9ACTN</name>
<gene>
    <name evidence="2" type="ORF">ACFW6T_16090</name>
</gene>
<accession>A0ABW6GL85</accession>
<protein>
    <submittedName>
        <fullName evidence="2">DUF5994 family protein</fullName>
    </submittedName>
</protein>